<evidence type="ECO:0000256" key="8">
    <source>
        <dbReference type="RuleBase" id="RU000354"/>
    </source>
</evidence>
<dbReference type="PANTHER" id="PTHR11848">
    <property type="entry name" value="TGF-BETA FAMILY"/>
    <property type="match status" value="1"/>
</dbReference>
<evidence type="ECO:0000256" key="2">
    <source>
        <dbReference type="ARBA" id="ARBA00006656"/>
    </source>
</evidence>
<name>A0A7E4VMH4_PANRE</name>
<dbReference type="PROSITE" id="PS51362">
    <property type="entry name" value="TGF_BETA_2"/>
    <property type="match status" value="1"/>
</dbReference>
<keyword evidence="6" id="KW-1015">Disulfide bond</keyword>
<evidence type="ECO:0000256" key="5">
    <source>
        <dbReference type="ARBA" id="ARBA00023030"/>
    </source>
</evidence>
<comment type="similarity">
    <text evidence="2 8">Belongs to the TGF-beta family.</text>
</comment>
<reference evidence="12" key="1">
    <citation type="journal article" date="2013" name="Genetics">
        <title>The draft genome and transcriptome of Panagrellus redivivus are shaped by the harsh demands of a free-living lifestyle.</title>
        <authorList>
            <person name="Srinivasan J."/>
            <person name="Dillman A.R."/>
            <person name="Macchietto M.G."/>
            <person name="Heikkinen L."/>
            <person name="Lakso M."/>
            <person name="Fracchia K.M."/>
            <person name="Antoshechkin I."/>
            <person name="Mortazavi A."/>
            <person name="Wong G."/>
            <person name="Sternberg P.W."/>
        </authorList>
    </citation>
    <scope>NUCLEOTIDE SEQUENCE [LARGE SCALE GENOMIC DNA]</scope>
    <source>
        <strain evidence="12">MT8872</strain>
    </source>
</reference>
<evidence type="ECO:0000256" key="6">
    <source>
        <dbReference type="ARBA" id="ARBA00023157"/>
    </source>
</evidence>
<keyword evidence="12" id="KW-1185">Reference proteome</keyword>
<dbReference type="InterPro" id="IPR015615">
    <property type="entry name" value="TGF-beta-rel"/>
</dbReference>
<dbReference type="FunFam" id="2.10.90.10:FF:000001">
    <property type="entry name" value="Bone morphogenetic protein 4"/>
    <property type="match status" value="1"/>
</dbReference>
<evidence type="ECO:0000256" key="7">
    <source>
        <dbReference type="ARBA" id="ARBA00023180"/>
    </source>
</evidence>
<dbReference type="GO" id="GO:0005615">
    <property type="term" value="C:extracellular space"/>
    <property type="evidence" value="ECO:0007669"/>
    <property type="project" value="TreeGrafter"/>
</dbReference>
<evidence type="ECO:0000256" key="9">
    <source>
        <dbReference type="SAM" id="MobiDB-lite"/>
    </source>
</evidence>
<dbReference type="AlphaFoldDB" id="A0A7E4VMH4"/>
<dbReference type="PROSITE" id="PS00250">
    <property type="entry name" value="TGF_BETA_1"/>
    <property type="match status" value="1"/>
</dbReference>
<evidence type="ECO:0000313" key="13">
    <source>
        <dbReference type="WBParaSite" id="Pan_g22755.t1"/>
    </source>
</evidence>
<evidence type="ECO:0000256" key="1">
    <source>
        <dbReference type="ARBA" id="ARBA00004613"/>
    </source>
</evidence>
<keyword evidence="7" id="KW-0325">Glycoprotein</keyword>
<evidence type="ECO:0000256" key="10">
    <source>
        <dbReference type="SAM" id="SignalP"/>
    </source>
</evidence>
<dbReference type="Pfam" id="PF00019">
    <property type="entry name" value="TGF_beta"/>
    <property type="match status" value="1"/>
</dbReference>
<dbReference type="InterPro" id="IPR017948">
    <property type="entry name" value="TGFb_CS"/>
</dbReference>
<evidence type="ECO:0000256" key="3">
    <source>
        <dbReference type="ARBA" id="ARBA00022525"/>
    </source>
</evidence>
<comment type="subcellular location">
    <subcellularLocation>
        <location evidence="1">Secreted</location>
    </subcellularLocation>
</comment>
<proteinExistence type="inferred from homology"/>
<evidence type="ECO:0000259" key="11">
    <source>
        <dbReference type="PROSITE" id="PS51362"/>
    </source>
</evidence>
<keyword evidence="4 10" id="KW-0732">Signal</keyword>
<dbReference type="InterPro" id="IPR029034">
    <property type="entry name" value="Cystine-knot_cytokine"/>
</dbReference>
<dbReference type="Gene3D" id="2.10.90.10">
    <property type="entry name" value="Cystine-knot cytokines"/>
    <property type="match status" value="1"/>
</dbReference>
<dbReference type="GO" id="GO:0008083">
    <property type="term" value="F:growth factor activity"/>
    <property type="evidence" value="ECO:0007669"/>
    <property type="project" value="UniProtKB-KW"/>
</dbReference>
<feature type="domain" description="TGF-beta family profile" evidence="11">
    <location>
        <begin position="370"/>
        <end position="493"/>
    </location>
</feature>
<accession>A0A7E4VMH4</accession>
<dbReference type="InterPro" id="IPR001839">
    <property type="entry name" value="TGF-b_C"/>
</dbReference>
<dbReference type="WBParaSite" id="Pan_g22755.t1">
    <property type="protein sequence ID" value="Pan_g22755.t1"/>
    <property type="gene ID" value="Pan_g22755"/>
</dbReference>
<feature type="region of interest" description="Disordered" evidence="9">
    <location>
        <begin position="326"/>
        <end position="350"/>
    </location>
</feature>
<keyword evidence="3" id="KW-0964">Secreted</keyword>
<dbReference type="SMART" id="SM00204">
    <property type="entry name" value="TGFB"/>
    <property type="match status" value="1"/>
</dbReference>
<feature type="compositionally biased region" description="Basic residues" evidence="9">
    <location>
        <begin position="326"/>
        <end position="341"/>
    </location>
</feature>
<evidence type="ECO:0000313" key="12">
    <source>
        <dbReference type="Proteomes" id="UP000492821"/>
    </source>
</evidence>
<evidence type="ECO:0000256" key="4">
    <source>
        <dbReference type="ARBA" id="ARBA00022729"/>
    </source>
</evidence>
<feature type="chain" id="PRO_5028897795" evidence="10">
    <location>
        <begin position="37"/>
        <end position="493"/>
    </location>
</feature>
<keyword evidence="5 8" id="KW-0339">Growth factor</keyword>
<sequence length="493" mass="56194">MIWLFVDNAECIPTDAMRHPLSAVLGLALLILSVDAHPYTDNDGPKPTAAQKDAVNMVVTRMLDVKFPPEKQTRHRINNPATKYMRHLFEQFRTSSIKTADQDIVRSMLPQTGSLNSVPAFVFDLSALQAGETLLKAELHFQRHKKVYQHPRSWKEYTARVVCSSCQGTSIVATPAKRTLTGHRQWMAWDLFKQTQQALNTSKPSLTVQFYHNNHLLLPDAVYKRHSPFLLVYTSADNFLDGTAGQVADSDEDDDFNDIEHTNRVKRAAFDAMGASYYSYNHDEEPDTTKEVKLLENRVPIFTAREQAIRRQMREFVKNGPKALISRKHRNRRRKHRKNKNKHADDPMMGFGQMDNAIDDNDDSMIHGDDSLRQLLLSKQPKKQTTQEDTCGKRKFSVSFRDIGWQEVVISPTHFEAYYCAGSCEFPQNKDTKVTNHALIQSIVSTMDVYGEVPKVCCAPDKMDSLTLLYFDDSGNVVLKNYPRMVVKSCGCL</sequence>
<feature type="signal peptide" evidence="10">
    <location>
        <begin position="1"/>
        <end position="36"/>
    </location>
</feature>
<protein>
    <submittedName>
        <fullName evidence="13">TGF_BETA_2 domain-containing protein</fullName>
    </submittedName>
</protein>
<dbReference type="GO" id="GO:0005125">
    <property type="term" value="F:cytokine activity"/>
    <property type="evidence" value="ECO:0007669"/>
    <property type="project" value="TreeGrafter"/>
</dbReference>
<dbReference type="SUPFAM" id="SSF57501">
    <property type="entry name" value="Cystine-knot cytokines"/>
    <property type="match status" value="1"/>
</dbReference>
<reference evidence="13" key="2">
    <citation type="submission" date="2020-10" db="UniProtKB">
        <authorList>
            <consortium name="WormBaseParasite"/>
        </authorList>
    </citation>
    <scope>IDENTIFICATION</scope>
</reference>
<dbReference type="Proteomes" id="UP000492821">
    <property type="component" value="Unassembled WGS sequence"/>
</dbReference>
<organism evidence="12 13">
    <name type="scientific">Panagrellus redivivus</name>
    <name type="common">Microworm</name>
    <dbReference type="NCBI Taxonomy" id="6233"/>
    <lineage>
        <taxon>Eukaryota</taxon>
        <taxon>Metazoa</taxon>
        <taxon>Ecdysozoa</taxon>
        <taxon>Nematoda</taxon>
        <taxon>Chromadorea</taxon>
        <taxon>Rhabditida</taxon>
        <taxon>Tylenchina</taxon>
        <taxon>Panagrolaimomorpha</taxon>
        <taxon>Panagrolaimoidea</taxon>
        <taxon>Panagrolaimidae</taxon>
        <taxon>Panagrellus</taxon>
    </lineage>
</organism>